<gene>
    <name evidence="2" type="ORF">NSK_000061</name>
</gene>
<sequence>MRVIRRGSTLALAVAAVGMFMILSCPAQAQDAKKIDAKAPSNDSTTANAAAAAQAASNAAETASEALKESNGEIPKVEDMASTLLSSSGISEQLKAASLEPTGGFGSNSEVWSAFLNSARDGVQGGSMQHYAKTFAGLQDGDASTILNSAVPGESVDSNSLLTMTMGADYNKQLKDIQETLILASGLDPEANMENTLTDPAFWLRTMMGAIKGGTGAIETDCAWTASADYQTANLFFPDAQSVYHLMVFPNFGPSDLAMIEGEFPDSRYFSVQTYDENFSPIAGLKDLEVVPSEGVNSFARKSPLQIRDGRFKIVLSKDGNRGFPNELPINVGNFSSTTTGYVMMRMYGVDPLAKTNTNKLAKWGYKDPPTISLRTAGSLTPTTWDQGWKKMPLCPDTNAEIITKAVTTAVNSRLIQMNFKEDSVSCSIENVKDGFMLMSRERASSSRAPFVNADGGYLMACANSRPEYIKNNDLIAVVNTFLPSTPYSKFKARFIGSPETYDMRYASLSVYDLRPPGPVLRTFPDAEIRDFYYDLYGAELWEEGFQRNVSMVVASNQAALDRCKVDTSESLILTLDDLEEQASGEPTSPPEWWSIVYRELIPQSQIINGTNAASYGMKEQDIYKTSIQDAREIMCGENGDTCDRNPYRAASIMKEHYPRVSWYTCSPSGVLAVANPVVAFQYDTKFDSKATAPRSKQYFYQFCPYTVNEALVKMMGPSTVTIQGYMQGGKTAPANALATFPLSISNKQPTFVVGVSIKARDPIDAYFKGEVEVCGYSFVTDSKWRCTDQPLADDEWLNPDFNDDSWQRASYVDDEYHVSTISDEAKFITLGEGAVGLYCRVLLPNPTFM</sequence>
<dbReference type="Gene3D" id="2.60.120.260">
    <property type="entry name" value="Galactose-binding domain-like"/>
    <property type="match status" value="1"/>
</dbReference>
<protein>
    <recommendedName>
        <fullName evidence="4">Ig-like domain-containing protein</fullName>
    </recommendedName>
</protein>
<evidence type="ECO:0000313" key="3">
    <source>
        <dbReference type="Proteomes" id="UP000355283"/>
    </source>
</evidence>
<name>A0A4D9DDI2_9STRA</name>
<organism evidence="2 3">
    <name type="scientific">Nannochloropsis salina CCMP1776</name>
    <dbReference type="NCBI Taxonomy" id="1027361"/>
    <lineage>
        <taxon>Eukaryota</taxon>
        <taxon>Sar</taxon>
        <taxon>Stramenopiles</taxon>
        <taxon>Ochrophyta</taxon>
        <taxon>Eustigmatophyceae</taxon>
        <taxon>Eustigmatales</taxon>
        <taxon>Monodopsidaceae</taxon>
        <taxon>Microchloropsis</taxon>
        <taxon>Microchloropsis salina</taxon>
    </lineage>
</organism>
<dbReference type="AlphaFoldDB" id="A0A4D9DDI2"/>
<evidence type="ECO:0000313" key="2">
    <source>
        <dbReference type="EMBL" id="TFJ88487.1"/>
    </source>
</evidence>
<accession>A0A4D9DDI2</accession>
<reference evidence="2 3" key="1">
    <citation type="submission" date="2019-01" db="EMBL/GenBank/DDBJ databases">
        <title>Nuclear Genome Assembly of the Microalgal Biofuel strain Nannochloropsis salina CCMP1776.</title>
        <authorList>
            <person name="Hovde B."/>
        </authorList>
    </citation>
    <scope>NUCLEOTIDE SEQUENCE [LARGE SCALE GENOMIC DNA]</scope>
    <source>
        <strain evidence="2 3">CCMP1776</strain>
    </source>
</reference>
<keyword evidence="3" id="KW-1185">Reference proteome</keyword>
<proteinExistence type="predicted"/>
<dbReference type="EMBL" id="SDOX01000001">
    <property type="protein sequence ID" value="TFJ88487.1"/>
    <property type="molecule type" value="Genomic_DNA"/>
</dbReference>
<comment type="caution">
    <text evidence="2">The sequence shown here is derived from an EMBL/GenBank/DDBJ whole genome shotgun (WGS) entry which is preliminary data.</text>
</comment>
<feature type="chain" id="PRO_5020027739" description="Ig-like domain-containing protein" evidence="1">
    <location>
        <begin position="30"/>
        <end position="850"/>
    </location>
</feature>
<dbReference type="PROSITE" id="PS51257">
    <property type="entry name" value="PROKAR_LIPOPROTEIN"/>
    <property type="match status" value="1"/>
</dbReference>
<dbReference type="Proteomes" id="UP000355283">
    <property type="component" value="Unassembled WGS sequence"/>
</dbReference>
<feature type="signal peptide" evidence="1">
    <location>
        <begin position="1"/>
        <end position="29"/>
    </location>
</feature>
<evidence type="ECO:0008006" key="4">
    <source>
        <dbReference type="Google" id="ProtNLM"/>
    </source>
</evidence>
<evidence type="ECO:0000256" key="1">
    <source>
        <dbReference type="SAM" id="SignalP"/>
    </source>
</evidence>
<keyword evidence="1" id="KW-0732">Signal</keyword>
<dbReference type="OrthoDB" id="10273997at2759"/>